<dbReference type="PANTHER" id="PTHR12011:SF433">
    <property type="entry name" value="ADHESION G PROTEIN-COUPLED RECEPTOR E1-LIKE-RELATED"/>
    <property type="match status" value="1"/>
</dbReference>
<keyword evidence="11" id="KW-1015">Disulfide bond</keyword>
<keyword evidence="9 14" id="KW-1133">Transmembrane helix</keyword>
<evidence type="ECO:0000313" key="16">
    <source>
        <dbReference type="EMBL" id="KAL2101595.1"/>
    </source>
</evidence>
<dbReference type="FunFam" id="1.20.1070.10:FF:000054">
    <property type="entry name" value="Adhesion G protein-coupled receptor E3"/>
    <property type="match status" value="1"/>
</dbReference>
<keyword evidence="4" id="KW-0245">EGF-like domain</keyword>
<evidence type="ECO:0000256" key="3">
    <source>
        <dbReference type="ARBA" id="ARBA00022475"/>
    </source>
</evidence>
<feature type="compositionally biased region" description="Low complexity" evidence="13">
    <location>
        <begin position="280"/>
        <end position="294"/>
    </location>
</feature>
<feature type="transmembrane region" description="Helical" evidence="14">
    <location>
        <begin position="51"/>
        <end position="70"/>
    </location>
</feature>
<dbReference type="Gene3D" id="1.20.1070.10">
    <property type="entry name" value="Rhodopsin 7-helix transmembrane proteins"/>
    <property type="match status" value="1"/>
</dbReference>
<evidence type="ECO:0000256" key="12">
    <source>
        <dbReference type="ARBA" id="ARBA00023180"/>
    </source>
</evidence>
<protein>
    <recommendedName>
        <fullName evidence="15">G-protein coupled receptors family 2 profile 2 domain-containing protein</fullName>
    </recommendedName>
</protein>
<evidence type="ECO:0000256" key="2">
    <source>
        <dbReference type="ARBA" id="ARBA00007343"/>
    </source>
</evidence>
<sequence length="300" mass="33447">MAFYEVEDTVELLLMTWVGLSLSLCACWPASSPSPCARAIQGTRNTIHLHLSLTLFIASLIFLAGITRTQNQTGCAVVAGLLHFFYLAAFCWMLLEGVQLFRMVVLVFHTTLRPLYMLAAGYGLPALIVAVSAAVHPKGYGSERLCWFDVTRDAFIWAFLGPVCVIVAVNVFFFLITVYKLAEKFSSLNPDLNNLRKIKTFTVTAVAQLTILGTMWIFGCFQFNKDTMAVSYIFTLLNCLQGVLMFVMHCLLNKQVREEYSKFLSCICAPHKSKYSDFTSSNQSKSQLSKSGQNTGESQV</sequence>
<evidence type="ECO:0000256" key="8">
    <source>
        <dbReference type="ARBA" id="ARBA00022837"/>
    </source>
</evidence>
<evidence type="ECO:0000256" key="4">
    <source>
        <dbReference type="ARBA" id="ARBA00022536"/>
    </source>
</evidence>
<accession>A0ABD1KR06</accession>
<evidence type="ECO:0000256" key="13">
    <source>
        <dbReference type="SAM" id="MobiDB-lite"/>
    </source>
</evidence>
<comment type="caution">
    <text evidence="16">The sequence shown here is derived from an EMBL/GenBank/DDBJ whole genome shotgun (WGS) entry which is preliminary data.</text>
</comment>
<evidence type="ECO:0000256" key="10">
    <source>
        <dbReference type="ARBA" id="ARBA00023136"/>
    </source>
</evidence>
<evidence type="ECO:0000256" key="1">
    <source>
        <dbReference type="ARBA" id="ARBA00004651"/>
    </source>
</evidence>
<keyword evidence="5 14" id="KW-0812">Transmembrane</keyword>
<comment type="subcellular location">
    <subcellularLocation>
        <location evidence="1">Cell membrane</location>
        <topology evidence="1">Multi-pass membrane protein</topology>
    </subcellularLocation>
</comment>
<evidence type="ECO:0000256" key="6">
    <source>
        <dbReference type="ARBA" id="ARBA00022729"/>
    </source>
</evidence>
<keyword evidence="6" id="KW-0732">Signal</keyword>
<feature type="region of interest" description="Disordered" evidence="13">
    <location>
        <begin position="275"/>
        <end position="300"/>
    </location>
</feature>
<dbReference type="SUPFAM" id="SSF81321">
    <property type="entry name" value="Family A G protein-coupled receptor-like"/>
    <property type="match status" value="1"/>
</dbReference>
<proteinExistence type="inferred from homology"/>
<gene>
    <name evidence="16" type="ORF">ACEWY4_003356</name>
</gene>
<feature type="transmembrane region" description="Helical" evidence="14">
    <location>
        <begin position="230"/>
        <end position="252"/>
    </location>
</feature>
<name>A0ABD1KR06_9TELE</name>
<evidence type="ECO:0000256" key="14">
    <source>
        <dbReference type="SAM" id="Phobius"/>
    </source>
</evidence>
<feature type="domain" description="G-protein coupled receptors family 2 profile 2" evidence="15">
    <location>
        <begin position="12"/>
        <end position="253"/>
    </location>
</feature>
<dbReference type="PRINTS" id="PR01128">
    <property type="entry name" value="EMR1HORMONER"/>
</dbReference>
<feature type="transmembrane region" description="Helical" evidence="14">
    <location>
        <begin position="115"/>
        <end position="135"/>
    </location>
</feature>
<keyword evidence="12" id="KW-0325">Glycoprotein</keyword>
<evidence type="ECO:0000256" key="9">
    <source>
        <dbReference type="ARBA" id="ARBA00022989"/>
    </source>
</evidence>
<keyword evidence="7" id="KW-0677">Repeat</keyword>
<dbReference type="PANTHER" id="PTHR12011">
    <property type="entry name" value="ADHESION G-PROTEIN COUPLED RECEPTOR"/>
    <property type="match status" value="1"/>
</dbReference>
<dbReference type="Proteomes" id="UP001591681">
    <property type="component" value="Unassembled WGS sequence"/>
</dbReference>
<keyword evidence="8" id="KW-0106">Calcium</keyword>
<evidence type="ECO:0000256" key="5">
    <source>
        <dbReference type="ARBA" id="ARBA00022692"/>
    </source>
</evidence>
<dbReference type="InterPro" id="IPR000832">
    <property type="entry name" value="GPCR_2_secretin-like"/>
</dbReference>
<organism evidence="16 17">
    <name type="scientific">Coilia grayii</name>
    <name type="common">Gray's grenadier anchovy</name>
    <dbReference type="NCBI Taxonomy" id="363190"/>
    <lineage>
        <taxon>Eukaryota</taxon>
        <taxon>Metazoa</taxon>
        <taxon>Chordata</taxon>
        <taxon>Craniata</taxon>
        <taxon>Vertebrata</taxon>
        <taxon>Euteleostomi</taxon>
        <taxon>Actinopterygii</taxon>
        <taxon>Neopterygii</taxon>
        <taxon>Teleostei</taxon>
        <taxon>Clupei</taxon>
        <taxon>Clupeiformes</taxon>
        <taxon>Clupeoidei</taxon>
        <taxon>Engraulidae</taxon>
        <taxon>Coilinae</taxon>
        <taxon>Coilia</taxon>
    </lineage>
</organism>
<feature type="transmembrane region" description="Helical" evidence="14">
    <location>
        <begin position="200"/>
        <end position="218"/>
    </location>
</feature>
<keyword evidence="3" id="KW-1003">Cell membrane</keyword>
<dbReference type="InterPro" id="IPR001740">
    <property type="entry name" value="GPCR_2_EMR1-like_rcpt"/>
</dbReference>
<dbReference type="Pfam" id="PF00002">
    <property type="entry name" value="7tm_2"/>
    <property type="match status" value="1"/>
</dbReference>
<comment type="similarity">
    <text evidence="2">Belongs to the G-protein coupled receptor 2 family. Adhesion G-protein coupled receptor (ADGR) subfamily.</text>
</comment>
<dbReference type="AlphaFoldDB" id="A0ABD1KR06"/>
<feature type="transmembrane region" description="Helical" evidence="14">
    <location>
        <begin position="76"/>
        <end position="95"/>
    </location>
</feature>
<dbReference type="PROSITE" id="PS50261">
    <property type="entry name" value="G_PROTEIN_RECEP_F2_4"/>
    <property type="match status" value="1"/>
</dbReference>
<feature type="transmembrane region" description="Helical" evidence="14">
    <location>
        <begin position="155"/>
        <end position="179"/>
    </location>
</feature>
<dbReference type="InterPro" id="IPR017981">
    <property type="entry name" value="GPCR_2-like_7TM"/>
</dbReference>
<dbReference type="PRINTS" id="PR00249">
    <property type="entry name" value="GPCRSECRETIN"/>
</dbReference>
<reference evidence="16 17" key="1">
    <citation type="submission" date="2024-09" db="EMBL/GenBank/DDBJ databases">
        <title>A chromosome-level genome assembly of Gray's grenadier anchovy, Coilia grayii.</title>
        <authorList>
            <person name="Fu Z."/>
        </authorList>
    </citation>
    <scope>NUCLEOTIDE SEQUENCE [LARGE SCALE GENOMIC DNA]</scope>
    <source>
        <strain evidence="16">G4</strain>
        <tissue evidence="16">Muscle</tissue>
    </source>
</reference>
<dbReference type="EMBL" id="JBHFQA010000003">
    <property type="protein sequence ID" value="KAL2101595.1"/>
    <property type="molecule type" value="Genomic_DNA"/>
</dbReference>
<evidence type="ECO:0000259" key="15">
    <source>
        <dbReference type="PROSITE" id="PS50261"/>
    </source>
</evidence>
<evidence type="ECO:0000256" key="11">
    <source>
        <dbReference type="ARBA" id="ARBA00023157"/>
    </source>
</evidence>
<dbReference type="GO" id="GO:0005886">
    <property type="term" value="C:plasma membrane"/>
    <property type="evidence" value="ECO:0007669"/>
    <property type="project" value="UniProtKB-SubCell"/>
</dbReference>
<evidence type="ECO:0000313" key="17">
    <source>
        <dbReference type="Proteomes" id="UP001591681"/>
    </source>
</evidence>
<keyword evidence="10 14" id="KW-0472">Membrane</keyword>
<evidence type="ECO:0000256" key="7">
    <source>
        <dbReference type="ARBA" id="ARBA00022737"/>
    </source>
</evidence>
<keyword evidence="17" id="KW-1185">Reference proteome</keyword>